<dbReference type="SUPFAM" id="SSF88946">
    <property type="entry name" value="Sigma2 domain of RNA polymerase sigma factors"/>
    <property type="match status" value="1"/>
</dbReference>
<dbReference type="Gene3D" id="1.10.1740.10">
    <property type="match status" value="1"/>
</dbReference>
<dbReference type="Proteomes" id="UP000498740">
    <property type="component" value="Unassembled WGS sequence"/>
</dbReference>
<dbReference type="GO" id="GO:0006352">
    <property type="term" value="P:DNA-templated transcription initiation"/>
    <property type="evidence" value="ECO:0007669"/>
    <property type="project" value="InterPro"/>
</dbReference>
<dbReference type="AlphaFoldDB" id="A0A7J0D467"/>
<protein>
    <recommendedName>
        <fullName evidence="1">RNA polymerase sigma-70 region 2 domain-containing protein</fullName>
    </recommendedName>
</protein>
<dbReference type="InterPro" id="IPR007627">
    <property type="entry name" value="RNA_pol_sigma70_r2"/>
</dbReference>
<organism evidence="2 3">
    <name type="scientific">Streptomyces microflavus</name>
    <name type="common">Streptomyces lipmanii</name>
    <dbReference type="NCBI Taxonomy" id="1919"/>
    <lineage>
        <taxon>Bacteria</taxon>
        <taxon>Bacillati</taxon>
        <taxon>Actinomycetota</taxon>
        <taxon>Actinomycetes</taxon>
        <taxon>Kitasatosporales</taxon>
        <taxon>Streptomycetaceae</taxon>
        <taxon>Streptomyces</taxon>
    </lineage>
</organism>
<reference evidence="2 3" key="1">
    <citation type="submission" date="2020-05" db="EMBL/GenBank/DDBJ databases">
        <title>Whole genome shotgun sequence of Streptomyces microflavus NBRC 13062.</title>
        <authorList>
            <person name="Komaki H."/>
            <person name="Tamura T."/>
        </authorList>
    </citation>
    <scope>NUCLEOTIDE SEQUENCE [LARGE SCALE GENOMIC DNA]</scope>
    <source>
        <strain evidence="2 3">NBRC 13062</strain>
    </source>
</reference>
<comment type="caution">
    <text evidence="2">The sequence shown here is derived from an EMBL/GenBank/DDBJ whole genome shotgun (WGS) entry which is preliminary data.</text>
</comment>
<proteinExistence type="predicted"/>
<accession>A0A7J0D467</accession>
<evidence type="ECO:0000313" key="2">
    <source>
        <dbReference type="EMBL" id="GFN09512.1"/>
    </source>
</evidence>
<dbReference type="Pfam" id="PF04542">
    <property type="entry name" value="Sigma70_r2"/>
    <property type="match status" value="1"/>
</dbReference>
<dbReference type="GO" id="GO:0003700">
    <property type="term" value="F:DNA-binding transcription factor activity"/>
    <property type="evidence" value="ECO:0007669"/>
    <property type="project" value="InterPro"/>
</dbReference>
<evidence type="ECO:0000259" key="1">
    <source>
        <dbReference type="Pfam" id="PF04542"/>
    </source>
</evidence>
<name>A0A7J0D467_STRMI</name>
<gene>
    <name evidence="2" type="ORF">Smic_80680</name>
</gene>
<feature type="domain" description="RNA polymerase sigma-70 region 2" evidence="1">
    <location>
        <begin position="26"/>
        <end position="87"/>
    </location>
</feature>
<evidence type="ECO:0000313" key="3">
    <source>
        <dbReference type="Proteomes" id="UP000498740"/>
    </source>
</evidence>
<dbReference type="InterPro" id="IPR013325">
    <property type="entry name" value="RNA_pol_sigma_r2"/>
</dbReference>
<sequence length="210" mass="22761">MATPVDTSTILAAQAGDSDAMWTVLEAHEPLLKSLVRTVAPTANAEDAEDLLQEARVALMEKLRDYSTDATASLATYARSAVQRAVSAYHLKSSHPLSIEPSTAITVKHALWLAEGNVDRAWTIVEATGEMPRERFVSMCEAFMESVGFDQPSYRGVPGTNQELTVGDVLVDTSLDPLEPSQRRDTARRLLSVINPASHSRYAPSTASTC</sequence>
<dbReference type="EMBL" id="BLWD01000002">
    <property type="protein sequence ID" value="GFN09512.1"/>
    <property type="molecule type" value="Genomic_DNA"/>
</dbReference>